<feature type="domain" description="Lon N-terminal" evidence="2">
    <location>
        <begin position="190"/>
        <end position="349"/>
    </location>
</feature>
<dbReference type="RefSeq" id="XP_056056552.1">
    <property type="nucleotide sequence ID" value="XM_056201940.1"/>
</dbReference>
<feature type="region of interest" description="Disordered" evidence="1">
    <location>
        <begin position="78"/>
        <end position="179"/>
    </location>
</feature>
<dbReference type="EMBL" id="JAJHUN010000006">
    <property type="protein sequence ID" value="KAJ4158185.1"/>
    <property type="molecule type" value="Genomic_DNA"/>
</dbReference>
<name>A0A9W8QJS5_AKAMU</name>
<dbReference type="GO" id="GO:0005759">
    <property type="term" value="C:mitochondrial matrix"/>
    <property type="evidence" value="ECO:0007669"/>
    <property type="project" value="TreeGrafter"/>
</dbReference>
<dbReference type="InterPro" id="IPR027065">
    <property type="entry name" value="Lon_Prtase"/>
</dbReference>
<dbReference type="SUPFAM" id="SSF88697">
    <property type="entry name" value="PUA domain-like"/>
    <property type="match status" value="1"/>
</dbReference>
<feature type="compositionally biased region" description="Basic and acidic residues" evidence="1">
    <location>
        <begin position="99"/>
        <end position="126"/>
    </location>
</feature>
<accession>A0A9W8QJS5</accession>
<reference evidence="3" key="1">
    <citation type="journal article" date="2023" name="Access Microbiol">
        <title>De-novo genome assembly for Akanthomyces muscarius, a biocontrol agent of insect agricultural pests.</title>
        <authorList>
            <person name="Erdos Z."/>
            <person name="Studholme D.J."/>
            <person name="Raymond B."/>
            <person name="Sharma M."/>
        </authorList>
    </citation>
    <scope>NUCLEOTIDE SEQUENCE</scope>
    <source>
        <strain evidence="3">Ve6</strain>
    </source>
</reference>
<gene>
    <name evidence="3" type="ORF">LMH87_008722</name>
</gene>
<dbReference type="GO" id="GO:0004176">
    <property type="term" value="F:ATP-dependent peptidase activity"/>
    <property type="evidence" value="ECO:0007669"/>
    <property type="project" value="InterPro"/>
</dbReference>
<dbReference type="GO" id="GO:0007005">
    <property type="term" value="P:mitochondrion organization"/>
    <property type="evidence" value="ECO:0007669"/>
    <property type="project" value="TreeGrafter"/>
</dbReference>
<dbReference type="GO" id="GO:0003697">
    <property type="term" value="F:single-stranded DNA binding"/>
    <property type="evidence" value="ECO:0007669"/>
    <property type="project" value="TreeGrafter"/>
</dbReference>
<feature type="compositionally biased region" description="Polar residues" evidence="1">
    <location>
        <begin position="132"/>
        <end position="146"/>
    </location>
</feature>
<dbReference type="InterPro" id="IPR003111">
    <property type="entry name" value="Lon_prtase_N"/>
</dbReference>
<dbReference type="Pfam" id="PF02190">
    <property type="entry name" value="LON_substr_bdg"/>
    <property type="match status" value="1"/>
</dbReference>
<dbReference type="GO" id="GO:0051131">
    <property type="term" value="P:chaperone-mediated protein complex assembly"/>
    <property type="evidence" value="ECO:0007669"/>
    <property type="project" value="TreeGrafter"/>
</dbReference>
<feature type="compositionally biased region" description="Basic and acidic residues" evidence="1">
    <location>
        <begin position="166"/>
        <end position="178"/>
    </location>
</feature>
<comment type="caution">
    <text evidence="3">The sequence shown here is derived from an EMBL/GenBank/DDBJ whole genome shotgun (WGS) entry which is preliminary data.</text>
</comment>
<evidence type="ECO:0000313" key="3">
    <source>
        <dbReference type="EMBL" id="KAJ4158185.1"/>
    </source>
</evidence>
<evidence type="ECO:0000259" key="2">
    <source>
        <dbReference type="PROSITE" id="PS51787"/>
    </source>
</evidence>
<dbReference type="GeneID" id="80895881"/>
<sequence>MIPRSRVSGRLLIGRSAARTVPSSTSTRAVAGFPAVAHYTQQHACARRLQPAPACTAAQHRIPALYFSTSAFLGKEKDKPSKFFDPSAEPESTEPLSEEEVKANLENKKKEAISAEKAANESKDSDADATVSAKSDNSASQAQENKAGSSAGGAAGAGSGDGSGDGGKRGRKSSEKALQKPVVPDVYPQVLAIPIARRPLFPGFYKAITIKDPDVATAITESIKRGQPYVGAFLFKDENQDEDVIRNVEDVYDVGVFAQITSAFPIHGQEGALTAILYPHRRIKLSSLVPPTPQQQQQEAKKAETKKEPEVPEPIPAKPATEEAPATDKKGDLPRNTNLPHSSRSTLSA</sequence>
<dbReference type="GO" id="GO:0004252">
    <property type="term" value="F:serine-type endopeptidase activity"/>
    <property type="evidence" value="ECO:0007669"/>
    <property type="project" value="InterPro"/>
</dbReference>
<dbReference type="AlphaFoldDB" id="A0A9W8QJS5"/>
<dbReference type="PROSITE" id="PS51787">
    <property type="entry name" value="LON_N"/>
    <property type="match status" value="1"/>
</dbReference>
<evidence type="ECO:0000313" key="4">
    <source>
        <dbReference type="Proteomes" id="UP001144673"/>
    </source>
</evidence>
<dbReference type="InterPro" id="IPR046336">
    <property type="entry name" value="Lon_prtase_N_sf"/>
</dbReference>
<feature type="compositionally biased region" description="Basic and acidic residues" evidence="1">
    <location>
        <begin position="299"/>
        <end position="310"/>
    </location>
</feature>
<dbReference type="Gene3D" id="2.30.130.40">
    <property type="entry name" value="LON domain-like"/>
    <property type="match status" value="1"/>
</dbReference>
<feature type="compositionally biased region" description="Polar residues" evidence="1">
    <location>
        <begin position="335"/>
        <end position="349"/>
    </location>
</feature>
<feature type="compositionally biased region" description="Gly residues" evidence="1">
    <location>
        <begin position="150"/>
        <end position="165"/>
    </location>
</feature>
<organism evidence="3 4">
    <name type="scientific">Akanthomyces muscarius</name>
    <name type="common">Entomopathogenic fungus</name>
    <name type="synonym">Lecanicillium muscarium</name>
    <dbReference type="NCBI Taxonomy" id="2231603"/>
    <lineage>
        <taxon>Eukaryota</taxon>
        <taxon>Fungi</taxon>
        <taxon>Dikarya</taxon>
        <taxon>Ascomycota</taxon>
        <taxon>Pezizomycotina</taxon>
        <taxon>Sordariomycetes</taxon>
        <taxon>Hypocreomycetidae</taxon>
        <taxon>Hypocreales</taxon>
        <taxon>Cordycipitaceae</taxon>
        <taxon>Akanthomyces</taxon>
    </lineage>
</organism>
<proteinExistence type="predicted"/>
<dbReference type="FunFam" id="2.30.130.40:FF:000006">
    <property type="entry name" value="Lon protease homolog, mitochondrial"/>
    <property type="match status" value="1"/>
</dbReference>
<dbReference type="GO" id="GO:0005524">
    <property type="term" value="F:ATP binding"/>
    <property type="evidence" value="ECO:0007669"/>
    <property type="project" value="InterPro"/>
</dbReference>
<keyword evidence="4" id="KW-1185">Reference proteome</keyword>
<evidence type="ECO:0000256" key="1">
    <source>
        <dbReference type="SAM" id="MobiDB-lite"/>
    </source>
</evidence>
<dbReference type="SMART" id="SM00464">
    <property type="entry name" value="LON"/>
    <property type="match status" value="1"/>
</dbReference>
<dbReference type="PANTHER" id="PTHR43718">
    <property type="entry name" value="LON PROTEASE"/>
    <property type="match status" value="1"/>
</dbReference>
<protein>
    <recommendedName>
        <fullName evidence="2">Lon N-terminal domain-containing protein</fullName>
    </recommendedName>
</protein>
<dbReference type="PANTHER" id="PTHR43718:SF2">
    <property type="entry name" value="LON PROTEASE HOMOLOG, MITOCHONDRIAL"/>
    <property type="match status" value="1"/>
</dbReference>
<dbReference type="Proteomes" id="UP001144673">
    <property type="component" value="Unassembled WGS sequence"/>
</dbReference>
<feature type="compositionally biased region" description="Low complexity" evidence="1">
    <location>
        <begin position="86"/>
        <end position="95"/>
    </location>
</feature>
<dbReference type="GO" id="GO:0006515">
    <property type="term" value="P:protein quality control for misfolded or incompletely synthesized proteins"/>
    <property type="evidence" value="ECO:0007669"/>
    <property type="project" value="TreeGrafter"/>
</dbReference>
<dbReference type="InterPro" id="IPR015947">
    <property type="entry name" value="PUA-like_sf"/>
</dbReference>
<feature type="region of interest" description="Disordered" evidence="1">
    <location>
        <begin position="287"/>
        <end position="349"/>
    </location>
</feature>